<feature type="transmembrane region" description="Helical" evidence="17">
    <location>
        <begin position="181"/>
        <end position="200"/>
    </location>
</feature>
<feature type="domain" description="Oligosaccharyl transferase STT3 N-terminal" evidence="18">
    <location>
        <begin position="36"/>
        <end position="432"/>
    </location>
</feature>
<dbReference type="InterPro" id="IPR003674">
    <property type="entry name" value="Oligo_trans_STT3"/>
</dbReference>
<evidence type="ECO:0000256" key="13">
    <source>
        <dbReference type="ARBA" id="ARBA00023136"/>
    </source>
</evidence>
<keyword evidence="9 17" id="KW-0812">Transmembrane</keyword>
<dbReference type="GO" id="GO:0046872">
    <property type="term" value="F:metal ion binding"/>
    <property type="evidence" value="ECO:0007669"/>
    <property type="project" value="UniProtKB-KW"/>
</dbReference>
<comment type="catalytic activity">
    <reaction evidence="16">
        <text>an archaeal dolichyl phosphooligosaccharide + [protein]-L-asparagine = an archaeal dolichyl phosphate + a glycoprotein with the oligosaccharide chain attached by N-beta-D-glycosyl linkage to a protein L-asparagine.</text>
        <dbReference type="EC" id="2.4.99.21"/>
    </reaction>
</comment>
<dbReference type="AlphaFoldDB" id="A0A9Y1BIZ8"/>
<feature type="transmembrane region" description="Helical" evidence="17">
    <location>
        <begin position="375"/>
        <end position="394"/>
    </location>
</feature>
<evidence type="ECO:0000256" key="7">
    <source>
        <dbReference type="ARBA" id="ARBA00022676"/>
    </source>
</evidence>
<dbReference type="Gene3D" id="3.40.50.12610">
    <property type="match status" value="1"/>
</dbReference>
<evidence type="ECO:0000256" key="3">
    <source>
        <dbReference type="ARBA" id="ARBA00004127"/>
    </source>
</evidence>
<dbReference type="EC" id="2.4.99.21" evidence="6"/>
<feature type="transmembrane region" description="Helical" evidence="17">
    <location>
        <begin position="212"/>
        <end position="231"/>
    </location>
</feature>
<evidence type="ECO:0000256" key="17">
    <source>
        <dbReference type="SAM" id="Phobius"/>
    </source>
</evidence>
<name>A0A9Y1BIZ8_9ARCH</name>
<feature type="transmembrane region" description="Helical" evidence="17">
    <location>
        <begin position="314"/>
        <end position="339"/>
    </location>
</feature>
<keyword evidence="7 20" id="KW-0328">Glycosyltransferase</keyword>
<feature type="transmembrane region" description="Helical" evidence="17">
    <location>
        <begin position="104"/>
        <end position="124"/>
    </location>
</feature>
<dbReference type="InterPro" id="IPR048307">
    <property type="entry name" value="STT3_N"/>
</dbReference>
<comment type="cofactor">
    <cofactor evidence="1">
        <name>Mn(2+)</name>
        <dbReference type="ChEBI" id="CHEBI:29035"/>
    </cofactor>
</comment>
<evidence type="ECO:0000256" key="10">
    <source>
        <dbReference type="ARBA" id="ARBA00022723"/>
    </source>
</evidence>
<evidence type="ECO:0000256" key="6">
    <source>
        <dbReference type="ARBA" id="ARBA00012602"/>
    </source>
</evidence>
<keyword evidence="10" id="KW-0479">Metal-binding</keyword>
<reference evidence="20" key="1">
    <citation type="journal article" date="2022" name="Nat. Microbiol.">
        <title>Unique mobile elements and scalable gene flow at the prokaryote-eukaryote boundary revealed by circularized Asgard archaea genomes.</title>
        <authorList>
            <person name="Wu F."/>
            <person name="Speth D.R."/>
            <person name="Philosof A."/>
            <person name="Cremiere A."/>
            <person name="Narayanan A."/>
            <person name="Barco R.A."/>
            <person name="Connon S.A."/>
            <person name="Amend J.P."/>
            <person name="Antoshechkin I.A."/>
            <person name="Orphan V.J."/>
        </authorList>
    </citation>
    <scope>NUCLEOTIDE SEQUENCE</scope>
    <source>
        <strain evidence="20">PM71</strain>
    </source>
</reference>
<dbReference type="GO" id="GO:0016020">
    <property type="term" value="C:membrane"/>
    <property type="evidence" value="ECO:0007669"/>
    <property type="project" value="InterPro"/>
</dbReference>
<keyword evidence="8 20" id="KW-0808">Transferase</keyword>
<proteinExistence type="inferred from homology"/>
<evidence type="ECO:0000259" key="18">
    <source>
        <dbReference type="Pfam" id="PF02516"/>
    </source>
</evidence>
<evidence type="ECO:0000256" key="15">
    <source>
        <dbReference type="ARBA" id="ARBA00030679"/>
    </source>
</evidence>
<evidence type="ECO:0000256" key="1">
    <source>
        <dbReference type="ARBA" id="ARBA00001936"/>
    </source>
</evidence>
<feature type="transmembrane region" description="Helical" evidence="17">
    <location>
        <begin position="36"/>
        <end position="54"/>
    </location>
</feature>
<feature type="transmembrane region" description="Helical" evidence="17">
    <location>
        <begin position="401"/>
        <end position="423"/>
    </location>
</feature>
<protein>
    <recommendedName>
        <fullName evidence="6">dolichyl-phosphooligosaccharide-protein glycotransferase</fullName>
        <ecNumber evidence="6">2.4.99.21</ecNumber>
    </recommendedName>
    <alternativeName>
        <fullName evidence="15">Oligosaccharyl transferase</fullName>
    </alternativeName>
</protein>
<gene>
    <name evidence="20" type="ORF">K9W45_08710</name>
</gene>
<evidence type="ECO:0000313" key="20">
    <source>
        <dbReference type="EMBL" id="UJG39924.1"/>
    </source>
</evidence>
<dbReference type="Pfam" id="PF02516">
    <property type="entry name" value="STT3"/>
    <property type="match status" value="1"/>
</dbReference>
<dbReference type="InterPro" id="IPR048999">
    <property type="entry name" value="STT3-PglB_core"/>
</dbReference>
<dbReference type="Proteomes" id="UP001201020">
    <property type="component" value="Chromosome"/>
</dbReference>
<evidence type="ECO:0000256" key="9">
    <source>
        <dbReference type="ARBA" id="ARBA00022692"/>
    </source>
</evidence>
<keyword evidence="13 17" id="KW-0472">Membrane</keyword>
<evidence type="ECO:0000256" key="2">
    <source>
        <dbReference type="ARBA" id="ARBA00001946"/>
    </source>
</evidence>
<dbReference type="Pfam" id="PF21436">
    <property type="entry name" value="STT3-PglB_core"/>
    <property type="match status" value="1"/>
</dbReference>
<comment type="cofactor">
    <cofactor evidence="2">
        <name>Mg(2+)</name>
        <dbReference type="ChEBI" id="CHEBI:18420"/>
    </cofactor>
</comment>
<evidence type="ECO:0000256" key="14">
    <source>
        <dbReference type="ARBA" id="ARBA00023211"/>
    </source>
</evidence>
<evidence type="ECO:0000256" key="16">
    <source>
        <dbReference type="ARBA" id="ARBA00034066"/>
    </source>
</evidence>
<dbReference type="EMBL" id="CP084166">
    <property type="protein sequence ID" value="UJG39924.1"/>
    <property type="molecule type" value="Genomic_DNA"/>
</dbReference>
<feature type="transmembrane region" description="Helical" evidence="17">
    <location>
        <begin position="471"/>
        <end position="492"/>
    </location>
</feature>
<dbReference type="GO" id="GO:0004576">
    <property type="term" value="F:oligosaccharyl transferase activity"/>
    <property type="evidence" value="ECO:0007669"/>
    <property type="project" value="InterPro"/>
</dbReference>
<keyword evidence="12 17" id="KW-1133">Transmembrane helix</keyword>
<accession>A0A9Y1BIZ8</accession>
<evidence type="ECO:0000256" key="5">
    <source>
        <dbReference type="ARBA" id="ARBA00010810"/>
    </source>
</evidence>
<feature type="transmembrane region" description="Helical" evidence="17">
    <location>
        <begin position="429"/>
        <end position="450"/>
    </location>
</feature>
<comment type="pathway">
    <text evidence="4">Protein modification; protein glycosylation.</text>
</comment>
<feature type="transmembrane region" description="Helical" evidence="17">
    <location>
        <begin position="252"/>
        <end position="271"/>
    </location>
</feature>
<sequence length="749" mass="83793">MSSNEGLSDMLSNLWDRIVDHFEDYEIKKEDILHKLAFLLILSVGIIVRLFSVIKGYDPLIKAFDPYVQLQSATYISDHGFANFVHWFKTDSWYPFGFKIGQELYWGVPLSAVLLKMILGFLSINITMQQAAYYSPVIYGTLTIIAAYYLGKEANGPRTGLFTAFFMSITPAFLSRSVAGFFDNESVGILFTVLSLYFFIKAMKNGKTSSAIWGGISLAALMGSWGAYRYVLDLLPLTVFFLAMLRKLNYKIVKSYTITISTALSLGFVVIRVLKNEFFNIEIMIPVLMIVFLILVSMIQNMASNLSERLFKKIVVISVLSIMTLVAVATAIFLSLGIFQNIADKFWAVILPSGRSSIPIISSVSEHQPMAWGELFNNIHIMTFLIPLGIYYCLKKPTDVNITILLFGITTIYFSGSMIRLALLLAPAASLLSAIAIDKLLFPYALSAHGKIALTKRKLRVAKSIGRDEAIIVYVIIFGLLVTFVFHSMGIAKNFAQSEMAPIVNSQNLLPLTDWQEALLWLRNNAQGEGIVKNSPSVVLSWWDYGYWITNYGNATTLVDNATTNKTQIGVVGTMLMWNFTEAVKLMYKYNVKYVLINSQAGETGLGSDLGKAIWPIRIAESTVPRYGINETEYYSKSETEGEGTIYKEPFYMSVLYRLAAYDENSGFAFHPNGPQTSESGSFVLMKNYPVKTLEGSDGFVYFKEVFRSFGLGGLSEARAYPTVRIYEVIYPPNIAQLAAELNSLYPEV</sequence>
<dbReference type="PANTHER" id="PTHR13872:SF1">
    <property type="entry name" value="DOLICHYL-DIPHOSPHOOLIGOSACCHARIDE--PROTEIN GLYCOSYLTRANSFERASE SUBUNIT STT3B"/>
    <property type="match status" value="1"/>
</dbReference>
<keyword evidence="14" id="KW-0464">Manganese</keyword>
<comment type="subcellular location">
    <subcellularLocation>
        <location evidence="3">Endomembrane system</location>
        <topology evidence="3">Multi-pass membrane protein</topology>
    </subcellularLocation>
</comment>
<organism evidence="20">
    <name type="scientific">Candidatus Heimdallarchaeum aukensis</name>
    <dbReference type="NCBI Taxonomy" id="2876573"/>
    <lineage>
        <taxon>Archaea</taxon>
        <taxon>Promethearchaeati</taxon>
        <taxon>Candidatus Heimdallarchaeota</taxon>
        <taxon>Candidatus Heimdallarchaeia (ex Rinke et al. 2021) (nom. nud.)</taxon>
        <taxon>Candidatus Heimdallarchaeales</taxon>
        <taxon>Candidatus Heimdallarchaeaceae</taxon>
        <taxon>Candidatus Heimdallarchaeum</taxon>
    </lineage>
</organism>
<keyword evidence="11" id="KW-0460">Magnesium</keyword>
<evidence type="ECO:0000256" key="11">
    <source>
        <dbReference type="ARBA" id="ARBA00022842"/>
    </source>
</evidence>
<feature type="transmembrane region" description="Helical" evidence="17">
    <location>
        <begin position="283"/>
        <end position="302"/>
    </location>
</feature>
<evidence type="ECO:0000256" key="12">
    <source>
        <dbReference type="ARBA" id="ARBA00022989"/>
    </source>
</evidence>
<evidence type="ECO:0000256" key="8">
    <source>
        <dbReference type="ARBA" id="ARBA00022679"/>
    </source>
</evidence>
<dbReference type="PANTHER" id="PTHR13872">
    <property type="entry name" value="DOLICHYL-DIPHOSPHOOLIGOSACCHARIDE--PROTEIN GLYCOSYLTRANSFERASE SUBUNIT"/>
    <property type="match status" value="1"/>
</dbReference>
<feature type="transmembrane region" description="Helical" evidence="17">
    <location>
        <begin position="156"/>
        <end position="174"/>
    </location>
</feature>
<evidence type="ECO:0000256" key="4">
    <source>
        <dbReference type="ARBA" id="ARBA00004922"/>
    </source>
</evidence>
<comment type="similarity">
    <text evidence="5">Belongs to the STT3 family.</text>
</comment>
<feature type="transmembrane region" description="Helical" evidence="17">
    <location>
        <begin position="131"/>
        <end position="150"/>
    </location>
</feature>
<feature type="domain" description="STT3/PglB/AglB core" evidence="19">
    <location>
        <begin position="537"/>
        <end position="597"/>
    </location>
</feature>
<evidence type="ECO:0000259" key="19">
    <source>
        <dbReference type="Pfam" id="PF21436"/>
    </source>
</evidence>
<dbReference type="GO" id="GO:0012505">
    <property type="term" value="C:endomembrane system"/>
    <property type="evidence" value="ECO:0007669"/>
    <property type="project" value="UniProtKB-SubCell"/>
</dbReference>